<sequence length="270" mass="30774">MKWDVGTLVYWRGVNLLGRVDFQVNVGQLIKEEYEVKFFEMEGVKCGGSVGNANDEFGGGMHEDDFVDMGVDANVEGLDGRICGRNVERGSSSTRFETPPRMLLALDGSEEVKKLSNENVELRRAINVLEDQLAEREVHNVTQAFRNVDVNPEGVNATPGRVVRDVVGTRRTFHDVGDGNRFGIFWPAVMWDGQAHGVAVYFTDVKSLVIKRDLGNDMMKNNNVWSRNRYVLDNCVKLFRFVHFRFAKTVYDLEDGSWKHFNSMRPRRNC</sequence>
<evidence type="ECO:0000313" key="1">
    <source>
        <dbReference type="EMBL" id="KAI7998533.1"/>
    </source>
</evidence>
<accession>A0ACC0GBK7</accession>
<dbReference type="EMBL" id="CM045767">
    <property type="protein sequence ID" value="KAI7998533.1"/>
    <property type="molecule type" value="Genomic_DNA"/>
</dbReference>
<protein>
    <submittedName>
        <fullName evidence="1">Uncharacterized protein</fullName>
    </submittedName>
</protein>
<keyword evidence="2" id="KW-1185">Reference proteome</keyword>
<reference evidence="1 2" key="1">
    <citation type="journal article" date="2022" name="Plant J.">
        <title>Chromosome-level genome of Camellia lanceoleosa provides a valuable resource for understanding genome evolution and self-incompatibility.</title>
        <authorList>
            <person name="Gong W."/>
            <person name="Xiao S."/>
            <person name="Wang L."/>
            <person name="Liao Z."/>
            <person name="Chang Y."/>
            <person name="Mo W."/>
            <person name="Hu G."/>
            <person name="Li W."/>
            <person name="Zhao G."/>
            <person name="Zhu H."/>
            <person name="Hu X."/>
            <person name="Ji K."/>
            <person name="Xiang X."/>
            <person name="Song Q."/>
            <person name="Yuan D."/>
            <person name="Jin S."/>
            <person name="Zhang L."/>
        </authorList>
    </citation>
    <scope>NUCLEOTIDE SEQUENCE [LARGE SCALE GENOMIC DNA]</scope>
    <source>
        <strain evidence="1">SQ_2022a</strain>
    </source>
</reference>
<proteinExistence type="predicted"/>
<dbReference type="Proteomes" id="UP001060215">
    <property type="component" value="Chromosome 10"/>
</dbReference>
<evidence type="ECO:0000313" key="2">
    <source>
        <dbReference type="Proteomes" id="UP001060215"/>
    </source>
</evidence>
<name>A0ACC0GBK7_9ERIC</name>
<comment type="caution">
    <text evidence="1">The sequence shown here is derived from an EMBL/GenBank/DDBJ whole genome shotgun (WGS) entry which is preliminary data.</text>
</comment>
<gene>
    <name evidence="1" type="ORF">LOK49_LG10G01467</name>
</gene>
<organism evidence="1 2">
    <name type="scientific">Camellia lanceoleosa</name>
    <dbReference type="NCBI Taxonomy" id="1840588"/>
    <lineage>
        <taxon>Eukaryota</taxon>
        <taxon>Viridiplantae</taxon>
        <taxon>Streptophyta</taxon>
        <taxon>Embryophyta</taxon>
        <taxon>Tracheophyta</taxon>
        <taxon>Spermatophyta</taxon>
        <taxon>Magnoliopsida</taxon>
        <taxon>eudicotyledons</taxon>
        <taxon>Gunneridae</taxon>
        <taxon>Pentapetalae</taxon>
        <taxon>asterids</taxon>
        <taxon>Ericales</taxon>
        <taxon>Theaceae</taxon>
        <taxon>Camellia</taxon>
    </lineage>
</organism>